<keyword evidence="1" id="KW-0547">Nucleotide-binding</keyword>
<comment type="subcellular location">
    <subcellularLocation>
        <location evidence="1">Mitochondrion matrix</location>
    </subcellularLocation>
</comment>
<reference evidence="2" key="2">
    <citation type="submission" date="2021-04" db="EMBL/GenBank/DDBJ databases">
        <authorList>
            <person name="Podell S."/>
        </authorList>
    </citation>
    <scope>NUCLEOTIDE SEQUENCE</scope>
    <source>
        <strain evidence="2">Hildebrandi</strain>
    </source>
</reference>
<keyword evidence="1" id="KW-0496">Mitochondrion</keyword>
<comment type="caution">
    <text evidence="2">The sequence shown here is derived from an EMBL/GenBank/DDBJ whole genome shotgun (WGS) entry which is preliminary data.</text>
</comment>
<keyword evidence="1" id="KW-0808">Transferase</keyword>
<sequence length="544" mass="62109">MLKRWYSAHCMTGKKSCHRRQVYHHHPYSTSAPKLIDVDDEALSRLGNDSVKSAKNGSVDRTWTSIQQVPLQQWTLDRLANTTTPTTSTSNSSDSWRIVHQEIATLILDVSCRLEQQILLLQTIQQHFQQMRQHPQIQTKTKKSFSTVTNNGRQQRRPYWWSYQQERQLQEEFDKALSSLQDLQRLHQDTLKQSMYQYQQWTASKQPQTTTTPTTASWKALTKTFQEIQARHALTVETMAELVVGILHPLQYSSQVTHDIEAFLQTRSIIQLLCDHLVQVGKQQLQQMTEGKVTYKATGAVTQNHSVKSIVEAAMFEAGHLCEAHFLTRPQVEFVNAIQGRDGVIAESANDDLQATFIRPWLQYTLVELLKNAMAATIEHPNPKCIGQLSCETNNDQDDEETEITHGHCPIFIHISETDRHVLIQIMDQGGGLAHTNKSIDDIFEFAQCSKKWDRLDDQQTYAMVRSPLRGLGVGLSMSRLQMRHFGGDVVLEDRSNHHHNHDHHAVQVAVGHFHDTPQWYSLESGITATILLSREDKQSANTG</sequence>
<protein>
    <recommendedName>
        <fullName evidence="1">Protein-serine/threonine kinase</fullName>
        <ecNumber evidence="1">2.7.11.-</ecNumber>
    </recommendedName>
</protein>
<dbReference type="OrthoDB" id="46890at2759"/>
<proteinExistence type="inferred from homology"/>
<comment type="similarity">
    <text evidence="1">Belongs to the PDK/BCKDK protein kinase family.</text>
</comment>
<evidence type="ECO:0000313" key="3">
    <source>
        <dbReference type="Proteomes" id="UP000693970"/>
    </source>
</evidence>
<gene>
    <name evidence="2" type="ORF">IV203_023540</name>
</gene>
<keyword evidence="1" id="KW-0067">ATP-binding</keyword>
<dbReference type="AlphaFoldDB" id="A0A9K3KDM8"/>
<dbReference type="PANTHER" id="PTHR11947:SF3">
    <property type="entry name" value="[PYRUVATE DEHYDROGENASE (ACETYL-TRANSFERRING)] KINASE, MITOCHONDRIAL"/>
    <property type="match status" value="1"/>
</dbReference>
<evidence type="ECO:0000313" key="2">
    <source>
        <dbReference type="EMBL" id="KAG7341587.1"/>
    </source>
</evidence>
<dbReference type="PANTHER" id="PTHR11947">
    <property type="entry name" value="PYRUVATE DEHYDROGENASE KINASE"/>
    <property type="match status" value="1"/>
</dbReference>
<evidence type="ECO:0000256" key="1">
    <source>
        <dbReference type="RuleBase" id="RU366032"/>
    </source>
</evidence>
<dbReference type="Proteomes" id="UP000693970">
    <property type="component" value="Unassembled WGS sequence"/>
</dbReference>
<dbReference type="GO" id="GO:0005524">
    <property type="term" value="F:ATP binding"/>
    <property type="evidence" value="ECO:0007669"/>
    <property type="project" value="UniProtKB-UniRule"/>
</dbReference>
<dbReference type="EC" id="2.7.11.-" evidence="1"/>
<dbReference type="GO" id="GO:0010906">
    <property type="term" value="P:regulation of glucose metabolic process"/>
    <property type="evidence" value="ECO:0007669"/>
    <property type="project" value="TreeGrafter"/>
</dbReference>
<dbReference type="GO" id="GO:0004740">
    <property type="term" value="F:pyruvate dehydrogenase (acetyl-transferring) kinase activity"/>
    <property type="evidence" value="ECO:0007669"/>
    <property type="project" value="TreeGrafter"/>
</dbReference>
<keyword evidence="3" id="KW-1185">Reference proteome</keyword>
<reference evidence="2" key="1">
    <citation type="journal article" date="2021" name="Sci. Rep.">
        <title>Diploid genomic architecture of Nitzschia inconspicua, an elite biomass production diatom.</title>
        <authorList>
            <person name="Oliver A."/>
            <person name="Podell S."/>
            <person name="Pinowska A."/>
            <person name="Traller J.C."/>
            <person name="Smith S.R."/>
            <person name="McClure R."/>
            <person name="Beliaev A."/>
            <person name="Bohutskyi P."/>
            <person name="Hill E.A."/>
            <person name="Rabines A."/>
            <person name="Zheng H."/>
            <person name="Allen L.Z."/>
            <person name="Kuo A."/>
            <person name="Grigoriev I.V."/>
            <person name="Allen A.E."/>
            <person name="Hazlebeck D."/>
            <person name="Allen E.E."/>
        </authorList>
    </citation>
    <scope>NUCLEOTIDE SEQUENCE</scope>
    <source>
        <strain evidence="2">Hildebrandi</strain>
    </source>
</reference>
<dbReference type="GO" id="GO:0005759">
    <property type="term" value="C:mitochondrial matrix"/>
    <property type="evidence" value="ECO:0007669"/>
    <property type="project" value="UniProtKB-SubCell"/>
</dbReference>
<name>A0A9K3KDM8_9STRA</name>
<organism evidence="2 3">
    <name type="scientific">Nitzschia inconspicua</name>
    <dbReference type="NCBI Taxonomy" id="303405"/>
    <lineage>
        <taxon>Eukaryota</taxon>
        <taxon>Sar</taxon>
        <taxon>Stramenopiles</taxon>
        <taxon>Ochrophyta</taxon>
        <taxon>Bacillariophyta</taxon>
        <taxon>Bacillariophyceae</taxon>
        <taxon>Bacillariophycidae</taxon>
        <taxon>Bacillariales</taxon>
        <taxon>Bacillariaceae</taxon>
        <taxon>Nitzschia</taxon>
    </lineage>
</organism>
<accession>A0A9K3KDM8</accession>
<dbReference type="InterPro" id="IPR039028">
    <property type="entry name" value="BCKD/PDK"/>
</dbReference>
<dbReference type="EMBL" id="JAGRRH010000026">
    <property type="protein sequence ID" value="KAG7341587.1"/>
    <property type="molecule type" value="Genomic_DNA"/>
</dbReference>
<keyword evidence="1" id="KW-0418">Kinase</keyword>